<sequence>MTTTPNLLSPTPALTDEGTLESAIDCLTSNLEIDMSGGYTVRDLFEILVRTASRGESIEQTVKGLEGTPSSNGIRYHLEKLDDIKRLEQQLNAALQSRIPPKLRNRSHRLAIDLHLIPYYGKPTDIEANYVYRSQAKAGTTRFFAYATVYAICRNKRVTLAIHAVPCTETLVATVTYLLAIIHPLRMSIKLLCLDRGFYSVPIIRWLKALNFPFLMPAVIRGKTGGTRALLTGRKSYATDYTINSPKYGSITCQMRVVCGYHKGFKGQHGIRYLIYAVHRVKIALNQLHHYYRQRFGIETSYRLKNHCRIRTTTKNPVLRLLFVALAFILVNLWVYLLWHFISRSRQGGQLVFHAFFPLNIMLQFLSTAVERRFPVVTAIYLPVLD</sequence>
<dbReference type="PATRIC" id="fig|1173020.3.peg.2038"/>
<feature type="domain" description="Transposase IS4-like" evidence="2">
    <location>
        <begin position="110"/>
        <end position="332"/>
    </location>
</feature>
<gene>
    <name evidence="3" type="ORF">Cha6605_1785</name>
</gene>
<reference evidence="3 4" key="1">
    <citation type="submission" date="2012-05" db="EMBL/GenBank/DDBJ databases">
        <title>Finished chromosome of genome of Chamaesiphon sp. PCC 6605.</title>
        <authorList>
            <consortium name="US DOE Joint Genome Institute"/>
            <person name="Gugger M."/>
            <person name="Coursin T."/>
            <person name="Rippka R."/>
            <person name="Tandeau De Marsac N."/>
            <person name="Huntemann M."/>
            <person name="Wei C.-L."/>
            <person name="Han J."/>
            <person name="Detter J.C."/>
            <person name="Han C."/>
            <person name="Tapia R."/>
            <person name="Chen A."/>
            <person name="Kyrpides N."/>
            <person name="Mavromatis K."/>
            <person name="Markowitz V."/>
            <person name="Szeto E."/>
            <person name="Ivanova N."/>
            <person name="Pagani I."/>
            <person name="Pati A."/>
            <person name="Goodwin L."/>
            <person name="Nordberg H.P."/>
            <person name="Cantor M.N."/>
            <person name="Hua S.X."/>
            <person name="Woyke T."/>
            <person name="Kerfeld C.A."/>
        </authorList>
    </citation>
    <scope>NUCLEOTIDE SEQUENCE [LARGE SCALE GENOMIC DNA]</scope>
    <source>
        <strain evidence="4">ATCC 27169 / PCC 6605</strain>
    </source>
</reference>
<keyword evidence="1" id="KW-0812">Transmembrane</keyword>
<name>K9UEQ8_CHAP6</name>
<accession>K9UEQ8</accession>
<protein>
    <submittedName>
        <fullName evidence="3">Transposase family protein</fullName>
    </submittedName>
</protein>
<dbReference type="GO" id="GO:0004803">
    <property type="term" value="F:transposase activity"/>
    <property type="evidence" value="ECO:0007669"/>
    <property type="project" value="InterPro"/>
</dbReference>
<evidence type="ECO:0000313" key="3">
    <source>
        <dbReference type="EMBL" id="AFY92906.1"/>
    </source>
</evidence>
<dbReference type="eggNOG" id="ENOG502ZA2Q">
    <property type="taxonomic scope" value="Bacteria"/>
</dbReference>
<keyword evidence="1" id="KW-1133">Transmembrane helix</keyword>
<organism evidence="3 4">
    <name type="scientific">Chamaesiphon minutus (strain ATCC 27169 / PCC 6605)</name>
    <dbReference type="NCBI Taxonomy" id="1173020"/>
    <lineage>
        <taxon>Bacteria</taxon>
        <taxon>Bacillati</taxon>
        <taxon>Cyanobacteriota</taxon>
        <taxon>Cyanophyceae</taxon>
        <taxon>Gomontiellales</taxon>
        <taxon>Chamaesiphonaceae</taxon>
        <taxon>Chamaesiphon</taxon>
    </lineage>
</organism>
<proteinExistence type="predicted"/>
<dbReference type="PANTHER" id="PTHR33252">
    <property type="entry name" value="THIRD ORF IN TRANSPOSON ISC1160"/>
    <property type="match status" value="1"/>
</dbReference>
<dbReference type="InterPro" id="IPR012337">
    <property type="entry name" value="RNaseH-like_sf"/>
</dbReference>
<dbReference type="Pfam" id="PF01609">
    <property type="entry name" value="DDE_Tnp_1"/>
    <property type="match status" value="1"/>
</dbReference>
<dbReference type="NCBIfam" id="NF033541">
    <property type="entry name" value="transpos_ISH3"/>
    <property type="match status" value="1"/>
</dbReference>
<dbReference type="HOGENOM" id="CLU_057817_0_0_3"/>
<feature type="transmembrane region" description="Helical" evidence="1">
    <location>
        <begin position="351"/>
        <end position="370"/>
    </location>
</feature>
<dbReference type="AlphaFoldDB" id="K9UEQ8"/>
<keyword evidence="4" id="KW-1185">Reference proteome</keyword>
<feature type="transmembrane region" description="Helical" evidence="1">
    <location>
        <begin position="318"/>
        <end position="339"/>
    </location>
</feature>
<dbReference type="GO" id="GO:0003677">
    <property type="term" value="F:DNA binding"/>
    <property type="evidence" value="ECO:0007669"/>
    <property type="project" value="InterPro"/>
</dbReference>
<dbReference type="EMBL" id="CP003600">
    <property type="protein sequence ID" value="AFY92906.1"/>
    <property type="molecule type" value="Genomic_DNA"/>
</dbReference>
<dbReference type="InterPro" id="IPR002559">
    <property type="entry name" value="Transposase_11"/>
</dbReference>
<dbReference type="Proteomes" id="UP000010366">
    <property type="component" value="Chromosome"/>
</dbReference>
<dbReference type="RefSeq" id="WP_015159077.1">
    <property type="nucleotide sequence ID" value="NC_019697.1"/>
</dbReference>
<dbReference type="SUPFAM" id="SSF53098">
    <property type="entry name" value="Ribonuclease H-like"/>
    <property type="match status" value="1"/>
</dbReference>
<dbReference type="KEGG" id="cmp:Cha6605_1785"/>
<keyword evidence="1" id="KW-0472">Membrane</keyword>
<dbReference type="PANTHER" id="PTHR33252:SF2">
    <property type="entry name" value="TRANSPOSASE IS4-LIKE DOMAIN-CONTAINING PROTEIN"/>
    <property type="match status" value="1"/>
</dbReference>
<evidence type="ECO:0000256" key="1">
    <source>
        <dbReference type="SAM" id="Phobius"/>
    </source>
</evidence>
<evidence type="ECO:0000259" key="2">
    <source>
        <dbReference type="Pfam" id="PF01609"/>
    </source>
</evidence>
<dbReference type="GO" id="GO:0006313">
    <property type="term" value="P:DNA transposition"/>
    <property type="evidence" value="ECO:0007669"/>
    <property type="project" value="InterPro"/>
</dbReference>
<evidence type="ECO:0000313" key="4">
    <source>
        <dbReference type="Proteomes" id="UP000010366"/>
    </source>
</evidence>